<keyword evidence="3" id="KW-1185">Reference proteome</keyword>
<dbReference type="Proteomes" id="UP000313948">
    <property type="component" value="Chromosome"/>
</dbReference>
<dbReference type="RefSeq" id="WP_139948486.1">
    <property type="nucleotide sequence ID" value="NZ_CP040899.1"/>
</dbReference>
<dbReference type="Gene3D" id="1.10.10.10">
    <property type="entry name" value="Winged helix-like DNA-binding domain superfamily/Winged helix DNA-binding domain"/>
    <property type="match status" value="1"/>
</dbReference>
<name>A0ABX5VN63_9MICO</name>
<protein>
    <submittedName>
        <fullName evidence="2">MarR family transcriptional regulator</fullName>
    </submittedName>
</protein>
<dbReference type="InterPro" id="IPR000835">
    <property type="entry name" value="HTH_MarR-typ"/>
</dbReference>
<dbReference type="SUPFAM" id="SSF46785">
    <property type="entry name" value="Winged helix' DNA-binding domain"/>
    <property type="match status" value="1"/>
</dbReference>
<dbReference type="EMBL" id="CP040899">
    <property type="protein sequence ID" value="QDB79408.1"/>
    <property type="molecule type" value="Genomic_DNA"/>
</dbReference>
<gene>
    <name evidence="2" type="ORF">FE251_08525</name>
</gene>
<evidence type="ECO:0000259" key="1">
    <source>
        <dbReference type="PROSITE" id="PS50995"/>
    </source>
</evidence>
<dbReference type="Pfam" id="PF12802">
    <property type="entry name" value="MarR_2"/>
    <property type="match status" value="1"/>
</dbReference>
<reference evidence="2 3" key="1">
    <citation type="submission" date="2019-05" db="EMBL/GenBank/DDBJ databases">
        <title>Georgenia *** sp. nov., and Georgenia *** sp. nov., isolated from the intestinal contents of plateau pika (Ochotona curzoniae) in the Qinghai-Tibet plateau of China.</title>
        <authorList>
            <person name="Tian Z."/>
        </authorList>
    </citation>
    <scope>NUCLEOTIDE SEQUENCE [LARGE SCALE GENOMIC DNA]</scope>
    <source>
        <strain evidence="2 3">Z294</strain>
    </source>
</reference>
<accession>A0ABX5VN63</accession>
<sequence length="140" mass="15788">MTGDTPRTAVDLLDAIAVGFRAQAEAVLREHDLTYDQWRVLERLALAGPRTMRELRTAARLTGPTLTRVVDRLAETALVYRDVDAADRRRVVVHVSERGRRLYDRLCPDLGRIERDALAPLSSEEARTLGRLLERLSAGR</sequence>
<dbReference type="PANTHER" id="PTHR33164">
    <property type="entry name" value="TRANSCRIPTIONAL REGULATOR, MARR FAMILY"/>
    <property type="match status" value="1"/>
</dbReference>
<dbReference type="SMART" id="SM00347">
    <property type="entry name" value="HTH_MARR"/>
    <property type="match status" value="1"/>
</dbReference>
<proteinExistence type="predicted"/>
<dbReference type="PANTHER" id="PTHR33164:SF43">
    <property type="entry name" value="HTH-TYPE TRANSCRIPTIONAL REPRESSOR YETL"/>
    <property type="match status" value="1"/>
</dbReference>
<dbReference type="PROSITE" id="PS50995">
    <property type="entry name" value="HTH_MARR_2"/>
    <property type="match status" value="1"/>
</dbReference>
<evidence type="ECO:0000313" key="2">
    <source>
        <dbReference type="EMBL" id="QDB79408.1"/>
    </source>
</evidence>
<dbReference type="InterPro" id="IPR036388">
    <property type="entry name" value="WH-like_DNA-bd_sf"/>
</dbReference>
<evidence type="ECO:0000313" key="3">
    <source>
        <dbReference type="Proteomes" id="UP000313948"/>
    </source>
</evidence>
<dbReference type="InterPro" id="IPR036390">
    <property type="entry name" value="WH_DNA-bd_sf"/>
</dbReference>
<organism evidence="2 3">
    <name type="scientific">Georgenia wutianyii</name>
    <dbReference type="NCBI Taxonomy" id="2585135"/>
    <lineage>
        <taxon>Bacteria</taxon>
        <taxon>Bacillati</taxon>
        <taxon>Actinomycetota</taxon>
        <taxon>Actinomycetes</taxon>
        <taxon>Micrococcales</taxon>
        <taxon>Bogoriellaceae</taxon>
        <taxon>Georgenia</taxon>
    </lineage>
</organism>
<feature type="domain" description="HTH marR-type" evidence="1">
    <location>
        <begin position="9"/>
        <end position="138"/>
    </location>
</feature>
<dbReference type="PRINTS" id="PR00598">
    <property type="entry name" value="HTHMARR"/>
</dbReference>
<dbReference type="InterPro" id="IPR039422">
    <property type="entry name" value="MarR/SlyA-like"/>
</dbReference>